<organism evidence="1 2">
    <name type="scientific">Colocasia esculenta</name>
    <name type="common">Wild taro</name>
    <name type="synonym">Arum esculentum</name>
    <dbReference type="NCBI Taxonomy" id="4460"/>
    <lineage>
        <taxon>Eukaryota</taxon>
        <taxon>Viridiplantae</taxon>
        <taxon>Streptophyta</taxon>
        <taxon>Embryophyta</taxon>
        <taxon>Tracheophyta</taxon>
        <taxon>Spermatophyta</taxon>
        <taxon>Magnoliopsida</taxon>
        <taxon>Liliopsida</taxon>
        <taxon>Araceae</taxon>
        <taxon>Aroideae</taxon>
        <taxon>Colocasieae</taxon>
        <taxon>Colocasia</taxon>
    </lineage>
</organism>
<proteinExistence type="predicted"/>
<protein>
    <submittedName>
        <fullName evidence="1">Uncharacterized protein</fullName>
    </submittedName>
</protein>
<dbReference type="AlphaFoldDB" id="A0A843TJ59"/>
<accession>A0A843TJ59</accession>
<keyword evidence="2" id="KW-1185">Reference proteome</keyword>
<evidence type="ECO:0000313" key="1">
    <source>
        <dbReference type="EMBL" id="MQL70286.1"/>
    </source>
</evidence>
<comment type="caution">
    <text evidence="1">The sequence shown here is derived from an EMBL/GenBank/DDBJ whole genome shotgun (WGS) entry which is preliminary data.</text>
</comment>
<reference evidence="1" key="1">
    <citation type="submission" date="2017-07" db="EMBL/GenBank/DDBJ databases">
        <title>Taro Niue Genome Assembly and Annotation.</title>
        <authorList>
            <person name="Atibalentja N."/>
            <person name="Keating K."/>
            <person name="Fields C.J."/>
        </authorList>
    </citation>
    <scope>NUCLEOTIDE SEQUENCE</scope>
    <source>
        <strain evidence="1">Niue_2</strain>
        <tissue evidence="1">Leaf</tissue>
    </source>
</reference>
<gene>
    <name evidence="1" type="ORF">Taro_002598</name>
</gene>
<dbReference type="Proteomes" id="UP000652761">
    <property type="component" value="Unassembled WGS sequence"/>
</dbReference>
<dbReference type="EMBL" id="NMUH01000062">
    <property type="protein sequence ID" value="MQL70286.1"/>
    <property type="molecule type" value="Genomic_DNA"/>
</dbReference>
<sequence>MMREEKKRKSPPDGVESATLLFQLSRAYERREHPILKRVNCGYNFSIQVPYQVLKTRSKARRMHGTSSFAIGFGAHPVGDIC</sequence>
<name>A0A843TJ59_COLES</name>
<evidence type="ECO:0000313" key="2">
    <source>
        <dbReference type="Proteomes" id="UP000652761"/>
    </source>
</evidence>